<dbReference type="Proteomes" id="UP000095285">
    <property type="component" value="Unassembled WGS sequence"/>
</dbReference>
<proteinExistence type="predicted"/>
<reference evidence="2" key="1">
    <citation type="submission" date="2012-04" db="EMBL/GenBank/DDBJ databases">
        <title>The Genome Sequence of Loa loa.</title>
        <authorList>
            <consortium name="The Broad Institute Genome Sequencing Platform"/>
            <consortium name="Broad Institute Genome Sequencing Center for Infectious Disease"/>
            <person name="Nutman T.B."/>
            <person name="Fink D.L."/>
            <person name="Russ C."/>
            <person name="Young S."/>
            <person name="Zeng Q."/>
            <person name="Gargeya S."/>
            <person name="Alvarado L."/>
            <person name="Berlin A."/>
            <person name="Chapman S.B."/>
            <person name="Chen Z."/>
            <person name="Freedman E."/>
            <person name="Gellesch M."/>
            <person name="Goldberg J."/>
            <person name="Griggs A."/>
            <person name="Gujja S."/>
            <person name="Heilman E.R."/>
            <person name="Heiman D."/>
            <person name="Howarth C."/>
            <person name="Mehta T."/>
            <person name="Neiman D."/>
            <person name="Pearson M."/>
            <person name="Roberts A."/>
            <person name="Saif S."/>
            <person name="Shea T."/>
            <person name="Shenoy N."/>
            <person name="Sisk P."/>
            <person name="Stolte C."/>
            <person name="Sykes S."/>
            <person name="White J."/>
            <person name="Yandava C."/>
            <person name="Haas B."/>
            <person name="Henn M.R."/>
            <person name="Nusbaum C."/>
            <person name="Birren B."/>
        </authorList>
    </citation>
    <scope>NUCLEOTIDE SEQUENCE [LARGE SCALE GENOMIC DNA]</scope>
</reference>
<sequence>MRMSAIQTDEQLVYVVRCLIAYADACGLFNSKPELQQKAEKFCDEYTAMLAAKKAAREQKATALVETERSEDQAAIIKVEEKKEEPSQRSQENIERDATVLRLEPLKKVEKQPQLLQSSDNNKQSPKMEQILSPSIVPIQQIIQPILPSLIAPIQQQEKQIQPIPTNPFALSEQPQQPQKQVQSIPMESVVPIQQPQKQLEPIPTISATSIQQPKKQIEPVLAVSAGTTKTSTQEPQKQIQSVPTSSAASTQQPQKQIQSVPTSSATPIQQSKKQIQLTPTVSVIPAQQQQQKQTAVIAKLKPAQNLGLKATQMPSSSTSPSKTPNYEPSCPKM</sequence>
<keyword evidence="2" id="KW-1185">Reference proteome</keyword>
<feature type="region of interest" description="Disordered" evidence="1">
    <location>
        <begin position="306"/>
        <end position="334"/>
    </location>
</feature>
<feature type="region of interest" description="Disordered" evidence="1">
    <location>
        <begin position="227"/>
        <end position="276"/>
    </location>
</feature>
<feature type="compositionally biased region" description="Low complexity" evidence="1">
    <location>
        <begin position="315"/>
        <end position="325"/>
    </location>
</feature>
<reference evidence="3" key="2">
    <citation type="submission" date="2016-11" db="UniProtKB">
        <authorList>
            <consortium name="WormBaseParasite"/>
        </authorList>
    </citation>
    <scope>IDENTIFICATION</scope>
</reference>
<dbReference type="AlphaFoldDB" id="A0A1I7V8P1"/>
<name>A0A1I7V8P1_LOALO</name>
<dbReference type="WBParaSite" id="EN70_11088">
    <property type="protein sequence ID" value="EN70_11088"/>
    <property type="gene ID" value="EN70_11088"/>
</dbReference>
<evidence type="ECO:0000313" key="3">
    <source>
        <dbReference type="WBParaSite" id="EN70_11088"/>
    </source>
</evidence>
<dbReference type="STRING" id="7209.A0A1I7V8P1"/>
<evidence type="ECO:0000313" key="2">
    <source>
        <dbReference type="Proteomes" id="UP000095285"/>
    </source>
</evidence>
<accession>A0A1I7V8P1</accession>
<organism evidence="2 3">
    <name type="scientific">Loa loa</name>
    <name type="common">Eye worm</name>
    <name type="synonym">Filaria loa</name>
    <dbReference type="NCBI Taxonomy" id="7209"/>
    <lineage>
        <taxon>Eukaryota</taxon>
        <taxon>Metazoa</taxon>
        <taxon>Ecdysozoa</taxon>
        <taxon>Nematoda</taxon>
        <taxon>Chromadorea</taxon>
        <taxon>Rhabditida</taxon>
        <taxon>Spirurina</taxon>
        <taxon>Spiruromorpha</taxon>
        <taxon>Filarioidea</taxon>
        <taxon>Onchocercidae</taxon>
        <taxon>Loa</taxon>
    </lineage>
</organism>
<protein>
    <submittedName>
        <fullName evidence="3">Uncharacterized protein</fullName>
    </submittedName>
</protein>
<evidence type="ECO:0000256" key="1">
    <source>
        <dbReference type="SAM" id="MobiDB-lite"/>
    </source>
</evidence>